<dbReference type="AlphaFoldDB" id="A0AAD2Q2G7"/>
<reference evidence="1" key="1">
    <citation type="submission" date="2023-11" db="EMBL/GenBank/DDBJ databases">
        <authorList>
            <person name="De Vega J J."/>
            <person name="De Vega J J."/>
        </authorList>
    </citation>
    <scope>NUCLEOTIDE SEQUENCE</scope>
</reference>
<proteinExistence type="predicted"/>
<protein>
    <submittedName>
        <fullName evidence="1">Uncharacterized protein</fullName>
    </submittedName>
</protein>
<sequence length="76" mass="8691">ASASSRVKWTTQEAVLRRRHSSSASCAGCPVKRPRISREGAVMSLKSWTQVQTRFDEPEMGQERALERESWAELWL</sequence>
<organism evidence="1 2">
    <name type="scientific">Mycena citricolor</name>
    <dbReference type="NCBI Taxonomy" id="2018698"/>
    <lineage>
        <taxon>Eukaryota</taxon>
        <taxon>Fungi</taxon>
        <taxon>Dikarya</taxon>
        <taxon>Basidiomycota</taxon>
        <taxon>Agaricomycotina</taxon>
        <taxon>Agaricomycetes</taxon>
        <taxon>Agaricomycetidae</taxon>
        <taxon>Agaricales</taxon>
        <taxon>Marasmiineae</taxon>
        <taxon>Mycenaceae</taxon>
        <taxon>Mycena</taxon>
    </lineage>
</organism>
<feature type="non-terminal residue" evidence="1">
    <location>
        <position position="76"/>
    </location>
</feature>
<keyword evidence="2" id="KW-1185">Reference proteome</keyword>
<evidence type="ECO:0000313" key="1">
    <source>
        <dbReference type="EMBL" id="CAK5268778.1"/>
    </source>
</evidence>
<name>A0AAD2Q2G7_9AGAR</name>
<dbReference type="EMBL" id="CAVNYO010000138">
    <property type="protein sequence ID" value="CAK5268778.1"/>
    <property type="molecule type" value="Genomic_DNA"/>
</dbReference>
<dbReference type="Proteomes" id="UP001295794">
    <property type="component" value="Unassembled WGS sequence"/>
</dbReference>
<comment type="caution">
    <text evidence="1">The sequence shown here is derived from an EMBL/GenBank/DDBJ whole genome shotgun (WGS) entry which is preliminary data.</text>
</comment>
<accession>A0AAD2Q2G7</accession>
<gene>
    <name evidence="1" type="ORF">MYCIT1_LOCUS12062</name>
</gene>
<evidence type="ECO:0000313" key="2">
    <source>
        <dbReference type="Proteomes" id="UP001295794"/>
    </source>
</evidence>